<feature type="domain" description="Siphovirus-type tail component RIFT-related" evidence="1">
    <location>
        <begin position="26"/>
        <end position="120"/>
    </location>
</feature>
<dbReference type="Gene3D" id="2.60.120.860">
    <property type="match status" value="1"/>
</dbReference>
<dbReference type="KEGG" id="psua:FLK61_33785"/>
<keyword evidence="5" id="KW-1185">Reference proteome</keyword>
<evidence type="ECO:0000313" key="3">
    <source>
        <dbReference type="EMBL" id="QKS71656.1"/>
    </source>
</evidence>
<dbReference type="RefSeq" id="WP_176009688.1">
    <property type="nucleotide sequence ID" value="NZ_CP041372.2"/>
</dbReference>
<reference evidence="5" key="1">
    <citation type="submission" date="2019-07" db="EMBL/GenBank/DDBJ databases">
        <title>Bacillus alkalisoli sp. nov. isolated from saline soil.</title>
        <authorList>
            <person name="Sun J.-Q."/>
            <person name="Xu L."/>
        </authorList>
    </citation>
    <scope>NUCLEOTIDE SEQUENCE [LARGE SCALE GENOMIC DNA]</scope>
    <source>
        <strain evidence="5">M4U3P1</strain>
    </source>
</reference>
<protein>
    <submittedName>
        <fullName evidence="4">Phage tail family protein</fullName>
    </submittedName>
</protein>
<dbReference type="AlphaFoldDB" id="A0A859FFU7"/>
<sequence>METITYRNSQGAVIDFTGPIYRLIAIDGLGGVDADVQTESAPFLDGSVLLDVLLQERDIALTLRVKGSSYRDIVANRNRLGAIMNPKLGLGTLRVQKDDYVREIACVSSAVPMFASGLSNQNQSFQSAIVNLLAPDPYFNSENIEEQPAILPLFEFPFEGEVEMGEQQERRIINNDSDAPAPVMIEFFGPAVNPTITNLTTGEFIRVRRTLEEGDELYIDTNPNTREVSLILSDGTREDVTAWIDLASTFFSLGIGENDIEYSADDGIDMAVVNIFYKKRYTTA</sequence>
<dbReference type="KEGG" id="psua:FLK61_34080"/>
<feature type="domain" description="Siphovirus-type tail component C-terminal" evidence="2">
    <location>
        <begin position="179"/>
        <end position="281"/>
    </location>
</feature>
<dbReference type="InterPro" id="IPR054738">
    <property type="entry name" value="Siphovirus-type_tail_C"/>
</dbReference>
<dbReference type="Pfam" id="PF22768">
    <property type="entry name" value="SPP1_Dit"/>
    <property type="match status" value="1"/>
</dbReference>
<evidence type="ECO:0000259" key="2">
    <source>
        <dbReference type="Pfam" id="PF22768"/>
    </source>
</evidence>
<evidence type="ECO:0000313" key="4">
    <source>
        <dbReference type="EMBL" id="QKS71710.1"/>
    </source>
</evidence>
<dbReference type="EMBL" id="CP041372">
    <property type="protein sequence ID" value="QKS71710.1"/>
    <property type="molecule type" value="Genomic_DNA"/>
</dbReference>
<dbReference type="Proteomes" id="UP000318138">
    <property type="component" value="Chromosome"/>
</dbReference>
<organism evidence="4 5">
    <name type="scientific">Paenalkalicoccus suaedae</name>
    <dbReference type="NCBI Taxonomy" id="2592382"/>
    <lineage>
        <taxon>Bacteria</taxon>
        <taxon>Bacillati</taxon>
        <taxon>Bacillota</taxon>
        <taxon>Bacilli</taxon>
        <taxon>Bacillales</taxon>
        <taxon>Bacillaceae</taxon>
        <taxon>Paenalkalicoccus</taxon>
    </lineage>
</organism>
<reference evidence="4" key="2">
    <citation type="submission" date="2020-05" db="EMBL/GenBank/DDBJ databases">
        <title>Bacillus alkalisoli sp. nov. isolated from saline soil.</title>
        <authorList>
            <person name="Sun J.-Q."/>
            <person name="Xu L."/>
        </authorList>
    </citation>
    <scope>NUCLEOTIDE SEQUENCE</scope>
    <source>
        <strain evidence="4 5">M4U3P1</strain>
    </source>
</reference>
<evidence type="ECO:0000259" key="1">
    <source>
        <dbReference type="Pfam" id="PF05709"/>
    </source>
</evidence>
<dbReference type="Pfam" id="PF05709">
    <property type="entry name" value="Sipho_tail"/>
    <property type="match status" value="1"/>
</dbReference>
<dbReference type="InterPro" id="IPR008841">
    <property type="entry name" value="Siphovirus-type_tail_N"/>
</dbReference>
<dbReference type="EMBL" id="CP041372">
    <property type="protein sequence ID" value="QKS71656.1"/>
    <property type="molecule type" value="Genomic_DNA"/>
</dbReference>
<proteinExistence type="predicted"/>
<gene>
    <name evidence="3" type="ORF">FLK61_33785</name>
    <name evidence="4" type="ORF">FLK61_34080</name>
</gene>
<name>A0A859FFU7_9BACI</name>
<accession>A0A859FFU7</accession>
<evidence type="ECO:0000313" key="5">
    <source>
        <dbReference type="Proteomes" id="UP000318138"/>
    </source>
</evidence>